<accession>A0A9D1EVR1</accession>
<dbReference type="EMBL" id="DVIQ01000112">
    <property type="protein sequence ID" value="HIS33099.1"/>
    <property type="molecule type" value="Genomic_DNA"/>
</dbReference>
<dbReference type="PROSITE" id="PS51257">
    <property type="entry name" value="PROKAR_LIPOPROTEIN"/>
    <property type="match status" value="1"/>
</dbReference>
<name>A0A9D1EVR1_9FIRM</name>
<dbReference type="GO" id="GO:0008233">
    <property type="term" value="F:peptidase activity"/>
    <property type="evidence" value="ECO:0007669"/>
    <property type="project" value="UniProtKB-KW"/>
</dbReference>
<keyword evidence="2" id="KW-0645">Protease</keyword>
<evidence type="ECO:0000313" key="3">
    <source>
        <dbReference type="Proteomes" id="UP000823935"/>
    </source>
</evidence>
<gene>
    <name evidence="2" type="ORF">IAB44_16370</name>
</gene>
<reference evidence="2" key="1">
    <citation type="submission" date="2020-10" db="EMBL/GenBank/DDBJ databases">
        <authorList>
            <person name="Gilroy R."/>
        </authorList>
    </citation>
    <scope>NUCLEOTIDE SEQUENCE</scope>
    <source>
        <strain evidence="2">CHK190-19873</strain>
    </source>
</reference>
<evidence type="ECO:0000259" key="1">
    <source>
        <dbReference type="Pfam" id="PF14343"/>
    </source>
</evidence>
<dbReference type="Pfam" id="PF14343">
    <property type="entry name" value="PrcB_C"/>
    <property type="match status" value="1"/>
</dbReference>
<evidence type="ECO:0000313" key="2">
    <source>
        <dbReference type="EMBL" id="HIS33099.1"/>
    </source>
</evidence>
<dbReference type="GO" id="GO:0006508">
    <property type="term" value="P:proteolysis"/>
    <property type="evidence" value="ECO:0007669"/>
    <property type="project" value="UniProtKB-KW"/>
</dbReference>
<protein>
    <submittedName>
        <fullName evidence="2">Protease complex subunit PrcB family protein</fullName>
    </submittedName>
</protein>
<dbReference type="InterPro" id="IPR025748">
    <property type="entry name" value="PrcB_C_dom"/>
</dbReference>
<sequence>MKHILSILFILTAVVGLLTSCQQTDGEIQGEPLEFTVLTQEEIPSELLEVIQTHKQNEIKMSYKLEDSYYIIRGYGQQKTGGYSISVNACVLAEDGIHVDFSLLGPQTEEAIANEPSFPCIVLKLAYREVPVIFD</sequence>
<proteinExistence type="predicted"/>
<dbReference type="Proteomes" id="UP000823935">
    <property type="component" value="Unassembled WGS sequence"/>
</dbReference>
<reference evidence="2" key="2">
    <citation type="journal article" date="2021" name="PeerJ">
        <title>Extensive microbial diversity within the chicken gut microbiome revealed by metagenomics and culture.</title>
        <authorList>
            <person name="Gilroy R."/>
            <person name="Ravi A."/>
            <person name="Getino M."/>
            <person name="Pursley I."/>
            <person name="Horton D.L."/>
            <person name="Alikhan N.F."/>
            <person name="Baker D."/>
            <person name="Gharbi K."/>
            <person name="Hall N."/>
            <person name="Watson M."/>
            <person name="Adriaenssens E.M."/>
            <person name="Foster-Nyarko E."/>
            <person name="Jarju S."/>
            <person name="Secka A."/>
            <person name="Antonio M."/>
            <person name="Oren A."/>
            <person name="Chaudhuri R.R."/>
            <person name="La Ragione R."/>
            <person name="Hildebrand F."/>
            <person name="Pallen M.J."/>
        </authorList>
    </citation>
    <scope>NUCLEOTIDE SEQUENCE</scope>
    <source>
        <strain evidence="2">CHK190-19873</strain>
    </source>
</reference>
<organism evidence="2 3">
    <name type="scientific">Candidatus Limivivens intestinipullorum</name>
    <dbReference type="NCBI Taxonomy" id="2840858"/>
    <lineage>
        <taxon>Bacteria</taxon>
        <taxon>Bacillati</taxon>
        <taxon>Bacillota</taxon>
        <taxon>Clostridia</taxon>
        <taxon>Lachnospirales</taxon>
        <taxon>Lachnospiraceae</taxon>
        <taxon>Lachnospiraceae incertae sedis</taxon>
        <taxon>Candidatus Limivivens</taxon>
    </lineage>
</organism>
<feature type="domain" description="PrcB C-terminal" evidence="1">
    <location>
        <begin position="70"/>
        <end position="125"/>
    </location>
</feature>
<keyword evidence="2" id="KW-0378">Hydrolase</keyword>
<comment type="caution">
    <text evidence="2">The sequence shown here is derived from an EMBL/GenBank/DDBJ whole genome shotgun (WGS) entry which is preliminary data.</text>
</comment>
<dbReference type="AlphaFoldDB" id="A0A9D1EVR1"/>